<dbReference type="OrthoDB" id="9808584at2"/>
<evidence type="ECO:0008006" key="4">
    <source>
        <dbReference type="Google" id="ProtNLM"/>
    </source>
</evidence>
<dbReference type="EMBL" id="QXIY01000002">
    <property type="protein sequence ID" value="RIE17576.1"/>
    <property type="molecule type" value="Genomic_DNA"/>
</dbReference>
<feature type="compositionally biased region" description="Polar residues" evidence="1">
    <location>
        <begin position="34"/>
        <end position="46"/>
    </location>
</feature>
<evidence type="ECO:0000313" key="3">
    <source>
        <dbReference type="Proteomes" id="UP000266113"/>
    </source>
</evidence>
<dbReference type="Proteomes" id="UP000266113">
    <property type="component" value="Unassembled WGS sequence"/>
</dbReference>
<name>A0A398DPG4_9BACT</name>
<comment type="caution">
    <text evidence="2">The sequence shown here is derived from an EMBL/GenBank/DDBJ whole genome shotgun (WGS) entry which is preliminary data.</text>
</comment>
<sequence length="131" mass="14385">MSQEQEKIERMVQQGKLSRAEADELLATLEPQESGLSRPSIQGTQPRTRRTFRIHVDQANGKHVDLGFPMALVGVGLNILARRGKATIDLDGKEVPIDTEEIKRLIADPAFVGELMTVHTGDGDTVVLSIE</sequence>
<keyword evidence="3" id="KW-1185">Reference proteome</keyword>
<evidence type="ECO:0000313" key="2">
    <source>
        <dbReference type="EMBL" id="RIE17576.1"/>
    </source>
</evidence>
<dbReference type="RefSeq" id="WP_119084998.1">
    <property type="nucleotide sequence ID" value="NZ_QXIY01000002.1"/>
</dbReference>
<dbReference type="AlphaFoldDB" id="A0A398DPG4"/>
<organism evidence="2 3">
    <name type="scientific">Candidatus Cryosericum septentrionale</name>
    <dbReference type="NCBI Taxonomy" id="2290913"/>
    <lineage>
        <taxon>Bacteria</taxon>
        <taxon>Pseudomonadati</taxon>
        <taxon>Caldisericota/Cryosericota group</taxon>
        <taxon>Candidatus Cryosericota</taxon>
        <taxon>Candidatus Cryosericia</taxon>
        <taxon>Candidatus Cryosericales</taxon>
        <taxon>Candidatus Cryosericaceae</taxon>
        <taxon>Candidatus Cryosericum</taxon>
    </lineage>
</organism>
<accession>A0A398DPG4</accession>
<evidence type="ECO:0000256" key="1">
    <source>
        <dbReference type="SAM" id="MobiDB-lite"/>
    </source>
</evidence>
<gene>
    <name evidence="2" type="ORF">SMC1_01240</name>
</gene>
<protein>
    <recommendedName>
        <fullName evidence="4">DUF2089 domain-containing protein</fullName>
    </recommendedName>
</protein>
<reference evidence="2 3" key="1">
    <citation type="submission" date="2018-09" db="EMBL/GenBank/DDBJ databases">
        <title>Discovery and Ecogenomic Context for Candidatus Cryosericales, a Global Caldiserica Order Active in Thawing Permafrost.</title>
        <authorList>
            <person name="Martinez M.A."/>
            <person name="Woodcroft B.J."/>
            <person name="Ignacio Espinoza J.C."/>
            <person name="Zayed A."/>
            <person name="Singleton C.M."/>
            <person name="Boyd J."/>
            <person name="Li Y.-F."/>
            <person name="Purvine S."/>
            <person name="Maughan H."/>
            <person name="Hodgkins S.B."/>
            <person name="Anderson D."/>
            <person name="Sederholm M."/>
            <person name="Temperton B."/>
            <person name="Saleska S.R."/>
            <person name="Tyson G.W."/>
            <person name="Rich V.I."/>
        </authorList>
    </citation>
    <scope>NUCLEOTIDE SEQUENCE [LARGE SCALE GENOMIC DNA]</scope>
    <source>
        <strain evidence="2 3">SMC1</strain>
    </source>
</reference>
<proteinExistence type="predicted"/>
<feature type="region of interest" description="Disordered" evidence="1">
    <location>
        <begin position="28"/>
        <end position="48"/>
    </location>
</feature>